<sequence length="242" mass="28030">MSSQFTNRLESYYSEIKKNRWHWIFQIFCRVLLAYAFIIAGMVKILGERFASGLSEIHPMGAYLEALHHTGYYYTFIGVAQLIAGILLLIPRTAFFGALLYLPIIVNIWILSFAVRFVGSYITSPLMVLANLYIIAWHYDKLKYILPFNKYSKAVSTPKPEKYNLKFPILFFSGVFLTMVFFVVYSRFGHEVMPMNSLEDCKKQFLNTENQIAGFAFCECIHIQGNPLDSCLQDFENNKQIQ</sequence>
<feature type="transmembrane region" description="Helical" evidence="1">
    <location>
        <begin position="21"/>
        <end position="43"/>
    </location>
</feature>
<dbReference type="Proteomes" id="UP000184609">
    <property type="component" value="Unassembled WGS sequence"/>
</dbReference>
<feature type="transmembrane region" description="Helical" evidence="1">
    <location>
        <begin position="121"/>
        <end position="139"/>
    </location>
</feature>
<keyword evidence="3" id="KW-1185">Reference proteome</keyword>
<evidence type="ECO:0000313" key="2">
    <source>
        <dbReference type="EMBL" id="SHO64234.1"/>
    </source>
</evidence>
<organism evidence="2 3">
    <name type="scientific">Algoriphagus zhangzhouensis</name>
    <dbReference type="NCBI Taxonomy" id="1073327"/>
    <lineage>
        <taxon>Bacteria</taxon>
        <taxon>Pseudomonadati</taxon>
        <taxon>Bacteroidota</taxon>
        <taxon>Cytophagia</taxon>
        <taxon>Cytophagales</taxon>
        <taxon>Cyclobacteriaceae</taxon>
        <taxon>Algoriphagus</taxon>
    </lineage>
</organism>
<name>A0A1M7ZH91_9BACT</name>
<dbReference type="AlphaFoldDB" id="A0A1M7ZH91"/>
<dbReference type="EMBL" id="FRXN01000005">
    <property type="protein sequence ID" value="SHO64234.1"/>
    <property type="molecule type" value="Genomic_DNA"/>
</dbReference>
<accession>A0A1M7ZH91</accession>
<feature type="transmembrane region" description="Helical" evidence="1">
    <location>
        <begin position="71"/>
        <end position="90"/>
    </location>
</feature>
<dbReference type="OrthoDB" id="5524812at2"/>
<keyword evidence="1" id="KW-1133">Transmembrane helix</keyword>
<reference evidence="3" key="1">
    <citation type="submission" date="2016-12" db="EMBL/GenBank/DDBJ databases">
        <authorList>
            <person name="Varghese N."/>
            <person name="Submissions S."/>
        </authorList>
    </citation>
    <scope>NUCLEOTIDE SEQUENCE [LARGE SCALE GENOMIC DNA]</scope>
    <source>
        <strain evidence="3">DSM 25035</strain>
    </source>
</reference>
<dbReference type="STRING" id="1073327.SAMN04488108_3313"/>
<evidence type="ECO:0000313" key="3">
    <source>
        <dbReference type="Proteomes" id="UP000184609"/>
    </source>
</evidence>
<gene>
    <name evidence="2" type="ORF">SAMN04488108_3313</name>
</gene>
<feature type="transmembrane region" description="Helical" evidence="1">
    <location>
        <begin position="169"/>
        <end position="188"/>
    </location>
</feature>
<feature type="transmembrane region" description="Helical" evidence="1">
    <location>
        <begin position="95"/>
        <end position="115"/>
    </location>
</feature>
<proteinExistence type="predicted"/>
<keyword evidence="1" id="KW-0472">Membrane</keyword>
<evidence type="ECO:0000256" key="1">
    <source>
        <dbReference type="SAM" id="Phobius"/>
    </source>
</evidence>
<protein>
    <submittedName>
        <fullName evidence="2">Uncharacterized membrane protein YphA, DoxX/SURF4 family</fullName>
    </submittedName>
</protein>
<keyword evidence="1" id="KW-0812">Transmembrane</keyword>